<evidence type="ECO:0000313" key="2">
    <source>
        <dbReference type="Proteomes" id="UP000077266"/>
    </source>
</evidence>
<accession>A0A165D2V0</accession>
<protein>
    <submittedName>
        <fullName evidence="1">Uncharacterized protein</fullName>
    </submittedName>
</protein>
<dbReference type="InParanoid" id="A0A165D2V0"/>
<reference evidence="1 2" key="1">
    <citation type="journal article" date="2016" name="Mol. Biol. Evol.">
        <title>Comparative Genomics of Early-Diverging Mushroom-Forming Fungi Provides Insights into the Origins of Lignocellulose Decay Capabilities.</title>
        <authorList>
            <person name="Nagy L.G."/>
            <person name="Riley R."/>
            <person name="Tritt A."/>
            <person name="Adam C."/>
            <person name="Daum C."/>
            <person name="Floudas D."/>
            <person name="Sun H."/>
            <person name="Yadav J.S."/>
            <person name="Pangilinan J."/>
            <person name="Larsson K.H."/>
            <person name="Matsuura K."/>
            <person name="Barry K."/>
            <person name="Labutti K."/>
            <person name="Kuo R."/>
            <person name="Ohm R.A."/>
            <person name="Bhattacharya S.S."/>
            <person name="Shirouzu T."/>
            <person name="Yoshinaga Y."/>
            <person name="Martin F.M."/>
            <person name="Grigoriev I.V."/>
            <person name="Hibbett D.S."/>
        </authorList>
    </citation>
    <scope>NUCLEOTIDE SEQUENCE [LARGE SCALE GENOMIC DNA]</scope>
    <source>
        <strain evidence="1 2">HHB12029</strain>
    </source>
</reference>
<dbReference type="EMBL" id="KV426260">
    <property type="protein sequence ID" value="KZV83661.1"/>
    <property type="molecule type" value="Genomic_DNA"/>
</dbReference>
<dbReference type="AlphaFoldDB" id="A0A165D2V0"/>
<keyword evidence="2" id="KW-1185">Reference proteome</keyword>
<proteinExistence type="predicted"/>
<evidence type="ECO:0000313" key="1">
    <source>
        <dbReference type="EMBL" id="KZV83661.1"/>
    </source>
</evidence>
<gene>
    <name evidence="1" type="ORF">EXIGLDRAFT_307487</name>
</gene>
<sequence>MPGQRRRAIWHSQVSISTILNFAHRTDSRSEQAPTLTLARTPTHSGIYCSSCEPELMLFCGVCAQFLYLTPRPHLGLGSLPCPRPVQALLF</sequence>
<dbReference type="Proteomes" id="UP000077266">
    <property type="component" value="Unassembled WGS sequence"/>
</dbReference>
<name>A0A165D2V0_EXIGL</name>
<organism evidence="1 2">
    <name type="scientific">Exidia glandulosa HHB12029</name>
    <dbReference type="NCBI Taxonomy" id="1314781"/>
    <lineage>
        <taxon>Eukaryota</taxon>
        <taxon>Fungi</taxon>
        <taxon>Dikarya</taxon>
        <taxon>Basidiomycota</taxon>
        <taxon>Agaricomycotina</taxon>
        <taxon>Agaricomycetes</taxon>
        <taxon>Auriculariales</taxon>
        <taxon>Exidiaceae</taxon>
        <taxon>Exidia</taxon>
    </lineage>
</organism>